<feature type="transmembrane region" description="Helical" evidence="5">
    <location>
        <begin position="391"/>
        <end position="410"/>
    </location>
</feature>
<feature type="transmembrane region" description="Helical" evidence="5">
    <location>
        <begin position="172"/>
        <end position="193"/>
    </location>
</feature>
<comment type="subcellular location">
    <subcellularLocation>
        <location evidence="1">Membrane</location>
        <topology evidence="1">Multi-pass membrane protein</topology>
    </subcellularLocation>
</comment>
<dbReference type="OrthoDB" id="9759676at2"/>
<keyword evidence="4 5" id="KW-0472">Membrane</keyword>
<dbReference type="GO" id="GO:0016020">
    <property type="term" value="C:membrane"/>
    <property type="evidence" value="ECO:0007669"/>
    <property type="project" value="UniProtKB-SubCell"/>
</dbReference>
<dbReference type="PANTHER" id="PTHR47704">
    <property type="entry name" value="POTASSIUM TRANSPORTER KIMA"/>
    <property type="match status" value="1"/>
</dbReference>
<dbReference type="InterPro" id="IPR002293">
    <property type="entry name" value="AA/rel_permease1"/>
</dbReference>
<dbReference type="EMBL" id="CP040915">
    <property type="protein sequence ID" value="QDC23793.1"/>
    <property type="molecule type" value="Genomic_DNA"/>
</dbReference>
<evidence type="ECO:0000256" key="4">
    <source>
        <dbReference type="ARBA" id="ARBA00023136"/>
    </source>
</evidence>
<feature type="transmembrane region" description="Helical" evidence="5">
    <location>
        <begin position="213"/>
        <end position="236"/>
    </location>
</feature>
<feature type="transmembrane region" description="Helical" evidence="5">
    <location>
        <begin position="431"/>
        <end position="451"/>
    </location>
</feature>
<feature type="transmembrane region" description="Helical" evidence="5">
    <location>
        <begin position="457"/>
        <end position="475"/>
    </location>
</feature>
<protein>
    <submittedName>
        <fullName evidence="6">APC family permease</fullName>
    </submittedName>
</protein>
<dbReference type="GO" id="GO:0022857">
    <property type="term" value="F:transmembrane transporter activity"/>
    <property type="evidence" value="ECO:0007669"/>
    <property type="project" value="InterPro"/>
</dbReference>
<dbReference type="Proteomes" id="UP000314616">
    <property type="component" value="Chromosome"/>
</dbReference>
<dbReference type="InterPro" id="IPR053153">
    <property type="entry name" value="APC_K+_Transporter"/>
</dbReference>
<feature type="transmembrane region" description="Helical" evidence="5">
    <location>
        <begin position="108"/>
        <end position="128"/>
    </location>
</feature>
<proteinExistence type="predicted"/>
<keyword evidence="3 5" id="KW-1133">Transmembrane helix</keyword>
<sequence>MTNEAKRLLVGQPLRTENLGQQLLPKRLALPVFCSDPISSVAYATQEILLVLALGGSMLLHLTRGVGLAILVLLGIVVASYRQICFAYPSGGGAYIVSRDTLGERASLVAAAALLVDYVLTVAVSMVAGVDAITSYAPALNRHAVALSLGFVLLLMLVNLRGLKESGRGFAAPTYAFIAGIFLMFAVAAWRVMTGQHLHAVSADFHVQPAPHLPGLLLVVLVLRAFASGCTALTGVEAVSNGIPAFRPPKSRNAATTLAVMGVLSATMFGGITLLALLTHVQMVDEPGRLLGAPAGYVEPTALAQIADAVFGPGPLFAFIQAATAGILVLAANTAFNGFPVLTSLLARDGYLPRQLHHRRDRLVFSNGIIVLALAAGLLVVVFDADISRLIQLYIVGVFVSFTLAQAGMVRRWQRDRARATDRQRQRIRRGQVINALGAVTTGLVLVIVVVTKFSHGAWIVCVAMPALFLLMRHISRYYEKVREETALHEEPTLPARNHAIVLVSGLNLPTAQAVAYARAIHPASLEALTVEVEQDETEELKRAWADHHLDVDVPLVVLYSPYREITRPVVDYVRTYPRTSPRDVITVVIAQRVAGRWWEQPLHNHSSLRIKSRLLFQPGVVVTSVPYQLRSATDRAHRPDTGDRDSLLLLAARHASP</sequence>
<reference evidence="6 7" key="1">
    <citation type="submission" date="2019-05" db="EMBL/GenBank/DDBJ databases">
        <title>Georgenia *** sp. nov., and Georgenia *** sp. nov., isolated from the intestinal contents of plateau pika (Ochotona curzoniae) in the Qinghai-Tibet plateau of China.</title>
        <authorList>
            <person name="Tian Z."/>
        </authorList>
    </citation>
    <scope>NUCLEOTIDE SEQUENCE [LARGE SCALE GENOMIC DNA]</scope>
    <source>
        <strain evidence="6 7">Z443</strain>
    </source>
</reference>
<gene>
    <name evidence="6" type="ORF">FE374_03345</name>
</gene>
<evidence type="ECO:0000256" key="5">
    <source>
        <dbReference type="SAM" id="Phobius"/>
    </source>
</evidence>
<evidence type="ECO:0000313" key="7">
    <source>
        <dbReference type="Proteomes" id="UP000314616"/>
    </source>
</evidence>
<dbReference type="Pfam" id="PF13520">
    <property type="entry name" value="AA_permease_2"/>
    <property type="match status" value="1"/>
</dbReference>
<feature type="transmembrane region" description="Helical" evidence="5">
    <location>
        <begin position="257"/>
        <end position="278"/>
    </location>
</feature>
<evidence type="ECO:0000256" key="2">
    <source>
        <dbReference type="ARBA" id="ARBA00022692"/>
    </source>
</evidence>
<evidence type="ECO:0000256" key="1">
    <source>
        <dbReference type="ARBA" id="ARBA00004141"/>
    </source>
</evidence>
<name>A0A5B8BZV3_9MICO</name>
<evidence type="ECO:0000313" key="6">
    <source>
        <dbReference type="EMBL" id="QDC23793.1"/>
    </source>
</evidence>
<feature type="transmembrane region" description="Helical" evidence="5">
    <location>
        <begin position="59"/>
        <end position="81"/>
    </location>
</feature>
<feature type="transmembrane region" description="Helical" evidence="5">
    <location>
        <begin position="363"/>
        <end position="385"/>
    </location>
</feature>
<dbReference type="Gene3D" id="1.20.1740.10">
    <property type="entry name" value="Amino acid/polyamine transporter I"/>
    <property type="match status" value="1"/>
</dbReference>
<dbReference type="PANTHER" id="PTHR47704:SF1">
    <property type="entry name" value="POTASSIUM TRANSPORTER KIMA"/>
    <property type="match status" value="1"/>
</dbReference>
<evidence type="ECO:0000256" key="3">
    <source>
        <dbReference type="ARBA" id="ARBA00022989"/>
    </source>
</evidence>
<dbReference type="RefSeq" id="WP_139927235.1">
    <property type="nucleotide sequence ID" value="NZ_CP040915.1"/>
</dbReference>
<keyword evidence="2 5" id="KW-0812">Transmembrane</keyword>
<dbReference type="KEGG" id="gyu:FE374_03345"/>
<dbReference type="AlphaFoldDB" id="A0A5B8BZV3"/>
<feature type="transmembrane region" description="Helical" evidence="5">
    <location>
        <begin position="140"/>
        <end position="160"/>
    </location>
</feature>
<organism evidence="6 7">
    <name type="scientific">Georgenia yuyongxinii</name>
    <dbReference type="NCBI Taxonomy" id="2589797"/>
    <lineage>
        <taxon>Bacteria</taxon>
        <taxon>Bacillati</taxon>
        <taxon>Actinomycetota</taxon>
        <taxon>Actinomycetes</taxon>
        <taxon>Micrococcales</taxon>
        <taxon>Bogoriellaceae</taxon>
        <taxon>Georgenia</taxon>
    </lineage>
</organism>
<feature type="transmembrane region" description="Helical" evidence="5">
    <location>
        <begin position="318"/>
        <end position="342"/>
    </location>
</feature>
<accession>A0A5B8BZV3</accession>